<keyword evidence="3" id="KW-1185">Reference proteome</keyword>
<protein>
    <submittedName>
        <fullName evidence="4">MAP3K deoxyribohydrolase domain-containing protein</fullName>
    </submittedName>
</protein>
<evidence type="ECO:0000313" key="3">
    <source>
        <dbReference type="Proteomes" id="UP000887566"/>
    </source>
</evidence>
<reference evidence="4" key="1">
    <citation type="submission" date="2022-11" db="UniProtKB">
        <authorList>
            <consortium name="WormBaseParasite"/>
        </authorList>
    </citation>
    <scope>IDENTIFICATION</scope>
</reference>
<evidence type="ECO:0000259" key="2">
    <source>
        <dbReference type="Pfam" id="PF20309"/>
    </source>
</evidence>
<sequence length="163" mass="18000">MAESGAPPPLGKTASMPASTMLLNLDVCPVPPFPVRAHSTVHSSRLNSSSSNPAEKEVREVTPITSKAHFGRKLQVVVLLDQKVAKHQKVRELAWVELLKIADCLNIKINRIEFDRLDFGETSALDAFYNADIALVDISIRQQCPSLCYHIGVRESMGQAYNM</sequence>
<name>A0A914VCP2_9BILA</name>
<feature type="domain" description="MAP3K deoxyribohydrolase" evidence="2">
    <location>
        <begin position="97"/>
        <end position="132"/>
    </location>
</feature>
<dbReference type="WBParaSite" id="PSAMB.scaffold1719size28468.g14477.t1">
    <property type="protein sequence ID" value="PSAMB.scaffold1719size28468.g14477.t1"/>
    <property type="gene ID" value="PSAMB.scaffold1719size28468.g14477"/>
</dbReference>
<dbReference type="Proteomes" id="UP000887566">
    <property type="component" value="Unplaced"/>
</dbReference>
<dbReference type="InterPro" id="IPR046872">
    <property type="entry name" value="DRHyd-ASK"/>
</dbReference>
<organism evidence="3 4">
    <name type="scientific">Plectus sambesii</name>
    <dbReference type="NCBI Taxonomy" id="2011161"/>
    <lineage>
        <taxon>Eukaryota</taxon>
        <taxon>Metazoa</taxon>
        <taxon>Ecdysozoa</taxon>
        <taxon>Nematoda</taxon>
        <taxon>Chromadorea</taxon>
        <taxon>Plectida</taxon>
        <taxon>Plectina</taxon>
        <taxon>Plectoidea</taxon>
        <taxon>Plectidae</taxon>
        <taxon>Plectus</taxon>
    </lineage>
</organism>
<evidence type="ECO:0000256" key="1">
    <source>
        <dbReference type="SAM" id="MobiDB-lite"/>
    </source>
</evidence>
<evidence type="ECO:0000313" key="4">
    <source>
        <dbReference type="WBParaSite" id="PSAMB.scaffold1719size28468.g14477.t1"/>
    </source>
</evidence>
<feature type="compositionally biased region" description="Low complexity" evidence="1">
    <location>
        <begin position="41"/>
        <end position="51"/>
    </location>
</feature>
<feature type="region of interest" description="Disordered" evidence="1">
    <location>
        <begin position="41"/>
        <end position="60"/>
    </location>
</feature>
<dbReference type="Pfam" id="PF20309">
    <property type="entry name" value="DRHyd-ASK"/>
    <property type="match status" value="1"/>
</dbReference>
<accession>A0A914VCP2</accession>
<dbReference type="AlphaFoldDB" id="A0A914VCP2"/>
<proteinExistence type="predicted"/>